<evidence type="ECO:0000256" key="3">
    <source>
        <dbReference type="ARBA" id="ARBA00023157"/>
    </source>
</evidence>
<evidence type="ECO:0008006" key="7">
    <source>
        <dbReference type="Google" id="ProtNLM"/>
    </source>
</evidence>
<dbReference type="STRING" id="1095630.A0A2J6T3E1"/>
<keyword evidence="3" id="KW-1015">Disulfide bond</keyword>
<dbReference type="InParanoid" id="A0A2J6T3E1"/>
<accession>A0A2J6T3E1</accession>
<organism evidence="5 6">
    <name type="scientific">Hyaloscypha bicolor E</name>
    <dbReference type="NCBI Taxonomy" id="1095630"/>
    <lineage>
        <taxon>Eukaryota</taxon>
        <taxon>Fungi</taxon>
        <taxon>Dikarya</taxon>
        <taxon>Ascomycota</taxon>
        <taxon>Pezizomycotina</taxon>
        <taxon>Leotiomycetes</taxon>
        <taxon>Helotiales</taxon>
        <taxon>Hyaloscyphaceae</taxon>
        <taxon>Hyaloscypha</taxon>
        <taxon>Hyaloscypha bicolor</taxon>
    </lineage>
</organism>
<evidence type="ECO:0000256" key="2">
    <source>
        <dbReference type="ARBA" id="ARBA00022737"/>
    </source>
</evidence>
<dbReference type="InterPro" id="IPR011936">
    <property type="entry name" value="Myxo_disulph_rpt"/>
</dbReference>
<evidence type="ECO:0000313" key="5">
    <source>
        <dbReference type="EMBL" id="PMD57550.1"/>
    </source>
</evidence>
<sequence>MQLTIFTLSVILGIATAMPGQNYYSTSDTHTITNPVPSYVTETFSWHPVPTSSSWYPPGHGDCGDKCGGVCGDHIVQYPEEECDLGPELNGKPGSGCDAHCHKCGYCGDYITETQLGETCDLGPLLNGKPGSGCSADCKCLPVCGNGKVEKGEECDAGPLNGVYGSGCSKDCQLCGYCGDGKIDDEAGEQCDNGYLLNGTPGNPCSANCTLNTCEYKCGNGIVEPGEQCDDGPNNGKKGDKCSSKCEWVDCSCGNGITEWPELCDDGDLNGSNSSYCTIDCKWKEDCGNPHPPTCGDGIVQWPETCDMGWRNGQPGSNCSTDCQPCDSSPPKCGDGHKDPGEECDDGSLNGTPSSDCDATCHSKCSSTCPQTCNPNPFFNKCTISTCCINTPSQNDFCACRPGYRASGLKPDDPKQFRLAFAGQEHRVFVEPGVECDQPCDPGASCGEVPVRGDC</sequence>
<keyword evidence="2" id="KW-0677">Repeat</keyword>
<reference evidence="5 6" key="1">
    <citation type="submission" date="2016-04" db="EMBL/GenBank/DDBJ databases">
        <title>A degradative enzymes factory behind the ericoid mycorrhizal symbiosis.</title>
        <authorList>
            <consortium name="DOE Joint Genome Institute"/>
            <person name="Martino E."/>
            <person name="Morin E."/>
            <person name="Grelet G."/>
            <person name="Kuo A."/>
            <person name="Kohler A."/>
            <person name="Daghino S."/>
            <person name="Barry K."/>
            <person name="Choi C."/>
            <person name="Cichocki N."/>
            <person name="Clum A."/>
            <person name="Copeland A."/>
            <person name="Hainaut M."/>
            <person name="Haridas S."/>
            <person name="Labutti K."/>
            <person name="Lindquist E."/>
            <person name="Lipzen A."/>
            <person name="Khouja H.-R."/>
            <person name="Murat C."/>
            <person name="Ohm R."/>
            <person name="Olson A."/>
            <person name="Spatafora J."/>
            <person name="Veneault-Fourrey C."/>
            <person name="Henrissat B."/>
            <person name="Grigoriev I."/>
            <person name="Martin F."/>
            <person name="Perotto S."/>
        </authorList>
    </citation>
    <scope>NUCLEOTIDE SEQUENCE [LARGE SCALE GENOMIC DNA]</scope>
    <source>
        <strain evidence="5 6">E</strain>
    </source>
</reference>
<dbReference type="NCBIfam" id="TIGR02232">
    <property type="entry name" value="myxo_disulf_rpt"/>
    <property type="match status" value="2"/>
</dbReference>
<evidence type="ECO:0000256" key="4">
    <source>
        <dbReference type="SAM" id="SignalP"/>
    </source>
</evidence>
<protein>
    <recommendedName>
        <fullName evidence="7">EGF-like domain-containing protein</fullName>
    </recommendedName>
</protein>
<evidence type="ECO:0000313" key="6">
    <source>
        <dbReference type="Proteomes" id="UP000235371"/>
    </source>
</evidence>
<dbReference type="GeneID" id="36579788"/>
<name>A0A2J6T3E1_9HELO</name>
<feature type="chain" id="PRO_5014456115" description="EGF-like domain-containing protein" evidence="4">
    <location>
        <begin position="18"/>
        <end position="455"/>
    </location>
</feature>
<dbReference type="OrthoDB" id="291007at2759"/>
<keyword evidence="1 4" id="KW-0732">Signal</keyword>
<evidence type="ECO:0000256" key="1">
    <source>
        <dbReference type="ARBA" id="ARBA00022729"/>
    </source>
</evidence>
<dbReference type="EMBL" id="KZ613846">
    <property type="protein sequence ID" value="PMD57550.1"/>
    <property type="molecule type" value="Genomic_DNA"/>
</dbReference>
<keyword evidence="6" id="KW-1185">Reference proteome</keyword>
<dbReference type="AlphaFoldDB" id="A0A2J6T3E1"/>
<proteinExistence type="predicted"/>
<dbReference type="RefSeq" id="XP_024734454.1">
    <property type="nucleotide sequence ID" value="XM_024871706.1"/>
</dbReference>
<feature type="signal peptide" evidence="4">
    <location>
        <begin position="1"/>
        <end position="17"/>
    </location>
</feature>
<gene>
    <name evidence="5" type="ORF">K444DRAFT_29930</name>
</gene>
<dbReference type="Proteomes" id="UP000235371">
    <property type="component" value="Unassembled WGS sequence"/>
</dbReference>